<evidence type="ECO:0000313" key="1">
    <source>
        <dbReference type="EMBL" id="CDM67187.1"/>
    </source>
</evidence>
<protein>
    <recommendedName>
        <fullName evidence="3">SmpA / OmlA family</fullName>
    </recommendedName>
</protein>
<dbReference type="Proteomes" id="UP000031518">
    <property type="component" value="Unassembled WGS sequence"/>
</dbReference>
<dbReference type="STRING" id="454194.PYK22_03236"/>
<keyword evidence="2" id="KW-1185">Reference proteome</keyword>
<sequence length="196" mass="22189">MIKDLLIMCLFFTQQLVSQESRAIMRQGAAQCLASTSKEKISWKPATYRGLVVGRSKLADLLRVLGQPTEIERVSDGTYAEVWFKYRRRGDFGGDLVVVLDEQHDVIKSVVEKPEGIGVEEVTRRLGDDCVMTRYDFDDCLGDGESSPLYESKRGPVEVIEYRDRGIAIFYNYERVVDSIEYVSGPIGTKSSRCVR</sequence>
<accession>A0A0B6X2J8</accession>
<proteinExistence type="predicted"/>
<evidence type="ECO:0008006" key="3">
    <source>
        <dbReference type="Google" id="ProtNLM"/>
    </source>
</evidence>
<evidence type="ECO:0000313" key="2">
    <source>
        <dbReference type="Proteomes" id="UP000031518"/>
    </source>
</evidence>
<dbReference type="RefSeq" id="WP_041979507.1">
    <property type="nucleotide sequence ID" value="NZ_CBXV010000013.1"/>
</dbReference>
<name>A0A0B6X2J8_9BACT</name>
<reference evidence="1 2" key="1">
    <citation type="submission" date="2013-12" db="EMBL/GenBank/DDBJ databases">
        <authorList>
            <person name="Stott M."/>
        </authorList>
    </citation>
    <scope>NUCLEOTIDE SEQUENCE [LARGE SCALE GENOMIC DNA]</scope>
    <source>
        <strain evidence="1 2">K22</strain>
    </source>
</reference>
<organism evidence="1 2">
    <name type="scientific">Pyrinomonas methylaliphatogenes</name>
    <dbReference type="NCBI Taxonomy" id="454194"/>
    <lineage>
        <taxon>Bacteria</taxon>
        <taxon>Pseudomonadati</taxon>
        <taxon>Acidobacteriota</taxon>
        <taxon>Blastocatellia</taxon>
        <taxon>Blastocatellales</taxon>
        <taxon>Pyrinomonadaceae</taxon>
        <taxon>Pyrinomonas</taxon>
    </lineage>
</organism>
<dbReference type="AlphaFoldDB" id="A0A0B6X2J8"/>
<dbReference type="EMBL" id="CBXV010000013">
    <property type="protein sequence ID" value="CDM67187.1"/>
    <property type="molecule type" value="Genomic_DNA"/>
</dbReference>
<reference evidence="1 2" key="2">
    <citation type="submission" date="2015-01" db="EMBL/GenBank/DDBJ databases">
        <title>Complete genome sequence of Pyrinomonas methylaliphatogenes type strain K22T.</title>
        <authorList>
            <person name="Lee K.C.Y."/>
            <person name="Power J.F."/>
            <person name="Dunfield P.F."/>
            <person name="Morgan X.C."/>
            <person name="Huttenhower C."/>
            <person name="Stott M.B."/>
        </authorList>
    </citation>
    <scope>NUCLEOTIDE SEQUENCE [LARGE SCALE GENOMIC DNA]</scope>
    <source>
        <strain evidence="1 2">K22</strain>
    </source>
</reference>
<gene>
    <name evidence="1" type="ORF">PYK22_03236</name>
</gene>